<accession>A0ABV9C075</accession>
<keyword evidence="2" id="KW-1185">Reference proteome</keyword>
<dbReference type="Proteomes" id="UP001595961">
    <property type="component" value="Unassembled WGS sequence"/>
</dbReference>
<organism evidence="1 2">
    <name type="scientific">Dyella halodurans</name>
    <dbReference type="NCBI Taxonomy" id="1920171"/>
    <lineage>
        <taxon>Bacteria</taxon>
        <taxon>Pseudomonadati</taxon>
        <taxon>Pseudomonadota</taxon>
        <taxon>Gammaproteobacteria</taxon>
        <taxon>Lysobacterales</taxon>
        <taxon>Rhodanobacteraceae</taxon>
        <taxon>Dyella</taxon>
    </lineage>
</organism>
<comment type="caution">
    <text evidence="1">The sequence shown here is derived from an EMBL/GenBank/DDBJ whole genome shotgun (WGS) entry which is preliminary data.</text>
</comment>
<dbReference type="EMBL" id="JBHSGA010000013">
    <property type="protein sequence ID" value="MFC4526379.1"/>
    <property type="molecule type" value="Genomic_DNA"/>
</dbReference>
<evidence type="ECO:0000313" key="1">
    <source>
        <dbReference type="EMBL" id="MFC4526379.1"/>
    </source>
</evidence>
<evidence type="ECO:0000313" key="2">
    <source>
        <dbReference type="Proteomes" id="UP001595961"/>
    </source>
</evidence>
<reference evidence="2" key="1">
    <citation type="journal article" date="2019" name="Int. J. Syst. Evol. Microbiol.">
        <title>The Global Catalogue of Microorganisms (GCM) 10K type strain sequencing project: providing services to taxonomists for standard genome sequencing and annotation.</title>
        <authorList>
            <consortium name="The Broad Institute Genomics Platform"/>
            <consortium name="The Broad Institute Genome Sequencing Center for Infectious Disease"/>
            <person name="Wu L."/>
            <person name="Ma J."/>
        </authorList>
    </citation>
    <scope>NUCLEOTIDE SEQUENCE [LARGE SCALE GENOMIC DNA]</scope>
    <source>
        <strain evidence="2">CCM 4481</strain>
    </source>
</reference>
<gene>
    <name evidence="1" type="ORF">ACFO5W_06970</name>
</gene>
<dbReference type="RefSeq" id="WP_266151124.1">
    <property type="nucleotide sequence ID" value="NZ_CP064028.1"/>
</dbReference>
<evidence type="ECO:0008006" key="3">
    <source>
        <dbReference type="Google" id="ProtNLM"/>
    </source>
</evidence>
<sequence>MRHEPDIDLTPTELARIASFAEQRGVSVEEAATQLAQKTITKFFVIPRKASAVVPLRALKRES</sequence>
<protein>
    <recommendedName>
        <fullName evidence="3">DUF3606 domain-containing protein</fullName>
    </recommendedName>
</protein>
<name>A0ABV9C075_9GAMM</name>
<proteinExistence type="predicted"/>